<sequence>MRFVVDAQLPARLARFLDAAGHDCVHTTALPDGNHSRDEDIAELADAEDRVVISKDRDFRDGHLLRGTPRRLLIVATGNVSNHDLLALFEKHLGTIAEILAEADLVELGPQQLIVHADRTD</sequence>
<accession>A0A5C4LSH8</accession>
<keyword evidence="3" id="KW-1185">Reference proteome</keyword>
<name>A0A5C4LSH8_9PSEU</name>
<protein>
    <recommendedName>
        <fullName evidence="1">DUF5615 domain-containing protein</fullName>
    </recommendedName>
</protein>
<comment type="caution">
    <text evidence="2">The sequence shown here is derived from an EMBL/GenBank/DDBJ whole genome shotgun (WGS) entry which is preliminary data.</text>
</comment>
<organism evidence="2 3">
    <name type="scientific">Amycolatopsis alkalitolerans</name>
    <dbReference type="NCBI Taxonomy" id="2547244"/>
    <lineage>
        <taxon>Bacteria</taxon>
        <taxon>Bacillati</taxon>
        <taxon>Actinomycetota</taxon>
        <taxon>Actinomycetes</taxon>
        <taxon>Pseudonocardiales</taxon>
        <taxon>Pseudonocardiaceae</taxon>
        <taxon>Amycolatopsis</taxon>
    </lineage>
</organism>
<proteinExistence type="predicted"/>
<dbReference type="Pfam" id="PF18480">
    <property type="entry name" value="DUF5615"/>
    <property type="match status" value="1"/>
</dbReference>
<dbReference type="RefSeq" id="WP_139100575.1">
    <property type="nucleotide sequence ID" value="NZ_VDFW01000049.1"/>
</dbReference>
<dbReference type="Proteomes" id="UP000305546">
    <property type="component" value="Unassembled WGS sequence"/>
</dbReference>
<dbReference type="EMBL" id="VDFW01000049">
    <property type="protein sequence ID" value="TNC19616.1"/>
    <property type="molecule type" value="Genomic_DNA"/>
</dbReference>
<dbReference type="InterPro" id="IPR041049">
    <property type="entry name" value="DUF5615"/>
</dbReference>
<dbReference type="AlphaFoldDB" id="A0A5C4LSH8"/>
<evidence type="ECO:0000313" key="2">
    <source>
        <dbReference type="EMBL" id="TNC19616.1"/>
    </source>
</evidence>
<dbReference type="OrthoDB" id="334367at2"/>
<evidence type="ECO:0000313" key="3">
    <source>
        <dbReference type="Proteomes" id="UP000305546"/>
    </source>
</evidence>
<evidence type="ECO:0000259" key="1">
    <source>
        <dbReference type="Pfam" id="PF18480"/>
    </source>
</evidence>
<reference evidence="2 3" key="1">
    <citation type="submission" date="2019-06" db="EMBL/GenBank/DDBJ databases">
        <title>Amycolatopsis alkalitolerans sp. nov., isolated from Gastrodia elata Blume.</title>
        <authorList>
            <person name="Narsing Rao M.P."/>
            <person name="Li W.J."/>
        </authorList>
    </citation>
    <scope>NUCLEOTIDE SEQUENCE [LARGE SCALE GENOMIC DNA]</scope>
    <source>
        <strain evidence="2 3">SYSUP0005</strain>
    </source>
</reference>
<gene>
    <name evidence="2" type="ORF">FG385_32145</name>
</gene>
<feature type="domain" description="DUF5615" evidence="1">
    <location>
        <begin position="1"/>
        <end position="108"/>
    </location>
</feature>